<dbReference type="HOGENOM" id="CLU_2759409_0_0_1"/>
<feature type="region of interest" description="Disordered" evidence="1">
    <location>
        <begin position="1"/>
        <end position="20"/>
    </location>
</feature>
<dbReference type="AlphaFoldDB" id="A0A0C2WXK1"/>
<dbReference type="EMBL" id="KN824283">
    <property type="protein sequence ID" value="KIM30863.1"/>
    <property type="molecule type" value="Genomic_DNA"/>
</dbReference>
<organism evidence="2 3">
    <name type="scientific">Serendipita vermifera MAFF 305830</name>
    <dbReference type="NCBI Taxonomy" id="933852"/>
    <lineage>
        <taxon>Eukaryota</taxon>
        <taxon>Fungi</taxon>
        <taxon>Dikarya</taxon>
        <taxon>Basidiomycota</taxon>
        <taxon>Agaricomycotina</taxon>
        <taxon>Agaricomycetes</taxon>
        <taxon>Sebacinales</taxon>
        <taxon>Serendipitaceae</taxon>
        <taxon>Serendipita</taxon>
    </lineage>
</organism>
<proteinExistence type="predicted"/>
<sequence length="70" mass="8314">MLSHLHPVQRRECDNSQKNRLPRLRQSVEKISILDREPWWWGMKMTFCSGPNCEIRSSSEQYAPNASQIR</sequence>
<keyword evidence="3" id="KW-1185">Reference proteome</keyword>
<dbReference type="Proteomes" id="UP000054097">
    <property type="component" value="Unassembled WGS sequence"/>
</dbReference>
<accession>A0A0C2WXK1</accession>
<reference evidence="3" key="2">
    <citation type="submission" date="2015-01" db="EMBL/GenBank/DDBJ databases">
        <title>Evolutionary Origins and Diversification of the Mycorrhizal Mutualists.</title>
        <authorList>
            <consortium name="DOE Joint Genome Institute"/>
            <consortium name="Mycorrhizal Genomics Consortium"/>
            <person name="Kohler A."/>
            <person name="Kuo A."/>
            <person name="Nagy L.G."/>
            <person name="Floudas D."/>
            <person name="Copeland A."/>
            <person name="Barry K.W."/>
            <person name="Cichocki N."/>
            <person name="Veneault-Fourrey C."/>
            <person name="LaButti K."/>
            <person name="Lindquist E.A."/>
            <person name="Lipzen A."/>
            <person name="Lundell T."/>
            <person name="Morin E."/>
            <person name="Murat C."/>
            <person name="Riley R."/>
            <person name="Ohm R."/>
            <person name="Sun H."/>
            <person name="Tunlid A."/>
            <person name="Henrissat B."/>
            <person name="Grigoriev I.V."/>
            <person name="Hibbett D.S."/>
            <person name="Martin F."/>
        </authorList>
    </citation>
    <scope>NUCLEOTIDE SEQUENCE [LARGE SCALE GENOMIC DNA]</scope>
    <source>
        <strain evidence="3">MAFF 305830</strain>
    </source>
</reference>
<evidence type="ECO:0000313" key="2">
    <source>
        <dbReference type="EMBL" id="KIM30863.1"/>
    </source>
</evidence>
<name>A0A0C2WXK1_SERVB</name>
<gene>
    <name evidence="2" type="ORF">M408DRAFT_271583</name>
</gene>
<evidence type="ECO:0000313" key="3">
    <source>
        <dbReference type="Proteomes" id="UP000054097"/>
    </source>
</evidence>
<evidence type="ECO:0000256" key="1">
    <source>
        <dbReference type="SAM" id="MobiDB-lite"/>
    </source>
</evidence>
<reference evidence="2 3" key="1">
    <citation type="submission" date="2014-04" db="EMBL/GenBank/DDBJ databases">
        <authorList>
            <consortium name="DOE Joint Genome Institute"/>
            <person name="Kuo A."/>
            <person name="Zuccaro A."/>
            <person name="Kohler A."/>
            <person name="Nagy L.G."/>
            <person name="Floudas D."/>
            <person name="Copeland A."/>
            <person name="Barry K.W."/>
            <person name="Cichocki N."/>
            <person name="Veneault-Fourrey C."/>
            <person name="LaButti K."/>
            <person name="Lindquist E.A."/>
            <person name="Lipzen A."/>
            <person name="Lundell T."/>
            <person name="Morin E."/>
            <person name="Murat C."/>
            <person name="Sun H."/>
            <person name="Tunlid A."/>
            <person name="Henrissat B."/>
            <person name="Grigoriev I.V."/>
            <person name="Hibbett D.S."/>
            <person name="Martin F."/>
            <person name="Nordberg H.P."/>
            <person name="Cantor M.N."/>
            <person name="Hua S.X."/>
        </authorList>
    </citation>
    <scope>NUCLEOTIDE SEQUENCE [LARGE SCALE GENOMIC DNA]</scope>
    <source>
        <strain evidence="2 3">MAFF 305830</strain>
    </source>
</reference>
<protein>
    <submittedName>
        <fullName evidence="2">Uncharacterized protein</fullName>
    </submittedName>
</protein>